<organism evidence="3 4">
    <name type="scientific">Botryosphaeria dothidea</name>
    <dbReference type="NCBI Taxonomy" id="55169"/>
    <lineage>
        <taxon>Eukaryota</taxon>
        <taxon>Fungi</taxon>
        <taxon>Dikarya</taxon>
        <taxon>Ascomycota</taxon>
        <taxon>Pezizomycotina</taxon>
        <taxon>Dothideomycetes</taxon>
        <taxon>Dothideomycetes incertae sedis</taxon>
        <taxon>Botryosphaeriales</taxon>
        <taxon>Botryosphaeriaceae</taxon>
        <taxon>Botryosphaeria</taxon>
    </lineage>
</organism>
<feature type="region of interest" description="Disordered" evidence="1">
    <location>
        <begin position="1"/>
        <end position="64"/>
    </location>
</feature>
<evidence type="ECO:0000256" key="1">
    <source>
        <dbReference type="SAM" id="MobiDB-lite"/>
    </source>
</evidence>
<dbReference type="EMBL" id="WWBZ02000051">
    <property type="protein sequence ID" value="KAF4304168.1"/>
    <property type="molecule type" value="Genomic_DNA"/>
</dbReference>
<feature type="domain" description="DUF7730" evidence="2">
    <location>
        <begin position="68"/>
        <end position="225"/>
    </location>
</feature>
<evidence type="ECO:0000313" key="3">
    <source>
        <dbReference type="EMBL" id="KAF4304168.1"/>
    </source>
</evidence>
<dbReference type="AlphaFoldDB" id="A0A8H4N1Z3"/>
<dbReference type="InterPro" id="IPR056632">
    <property type="entry name" value="DUF7730"/>
</dbReference>
<protein>
    <recommendedName>
        <fullName evidence="2">DUF7730 domain-containing protein</fullName>
    </recommendedName>
</protein>
<reference evidence="3" key="1">
    <citation type="submission" date="2020-04" db="EMBL/GenBank/DDBJ databases">
        <title>Genome Assembly and Annotation of Botryosphaeria dothidea sdau 11-99, a Latent Pathogen of Apple Fruit Ring Rot in China.</title>
        <authorList>
            <person name="Yu C."/>
            <person name="Diao Y."/>
            <person name="Lu Q."/>
            <person name="Zhao J."/>
            <person name="Cui S."/>
            <person name="Peng C."/>
            <person name="He B."/>
            <person name="Liu H."/>
        </authorList>
    </citation>
    <scope>NUCLEOTIDE SEQUENCE [LARGE SCALE GENOMIC DNA]</scope>
    <source>
        <strain evidence="3">Sdau11-99</strain>
    </source>
</reference>
<dbReference type="OrthoDB" id="5272396at2759"/>
<comment type="caution">
    <text evidence="3">The sequence shown here is derived from an EMBL/GenBank/DDBJ whole genome shotgun (WGS) entry which is preliminary data.</text>
</comment>
<name>A0A8H4N1Z3_9PEZI</name>
<gene>
    <name evidence="3" type="ORF">GTA08_BOTSDO08407</name>
</gene>
<accession>A0A8H4N1Z3</accession>
<evidence type="ECO:0000313" key="4">
    <source>
        <dbReference type="Proteomes" id="UP000572817"/>
    </source>
</evidence>
<dbReference type="Proteomes" id="UP000572817">
    <property type="component" value="Unassembled WGS sequence"/>
</dbReference>
<keyword evidence="4" id="KW-1185">Reference proteome</keyword>
<sequence>MARPSNACQHLPKEGGPAARTRSKLTLPDDPPPSRIVLSTLPPPVPIRPSQRHQKRAQQTRSPRTFPFMKLPVELRMMVYGHLLGSRNVLVLKKSSKAGGLKSKVIACTRDLPNDIAKSSMAALKCTQWQDGLLLPGKCISCHEHSLHRGPRLNPNILRVSKQVHQEAMDVLYSTNEFWFNDDHLFVAFLQKVPAQHLGNIRRLLIFYSIRSSLYIFRGKPWTLMKDASLIEQLSKLKRLHLVNVLPGNVFAMEHGTWTGEPVFRGQMTNNAPGRPFLDLLHFRCLELDEVEVTLEEPMSPHLGWHIPGLPRLGSDAYYRLCCLTPEDKEYYYQLIRKMLTG</sequence>
<dbReference type="Pfam" id="PF24864">
    <property type="entry name" value="DUF7730"/>
    <property type="match status" value="1"/>
</dbReference>
<evidence type="ECO:0000259" key="2">
    <source>
        <dbReference type="Pfam" id="PF24864"/>
    </source>
</evidence>
<proteinExistence type="predicted"/>
<dbReference type="PANTHER" id="PTHR38790">
    <property type="entry name" value="2EXR DOMAIN-CONTAINING PROTEIN-RELATED"/>
    <property type="match status" value="1"/>
</dbReference>